<keyword evidence="1" id="KW-0732">Signal</keyword>
<dbReference type="Proteomes" id="UP001160882">
    <property type="component" value="Unassembled WGS sequence"/>
</dbReference>
<reference evidence="2" key="1">
    <citation type="submission" date="2022-09" db="EMBL/GenBank/DDBJ databases">
        <title>Intensive care unit water sources are persistently colonized with multi-drug resistant bacteria and are the site of extensive horizontal gene transfer of antibiotic resistance genes.</title>
        <authorList>
            <person name="Diorio-Toth L."/>
        </authorList>
    </citation>
    <scope>NUCLEOTIDE SEQUENCE</scope>
    <source>
        <strain evidence="2">GD03782</strain>
    </source>
</reference>
<dbReference type="EMBL" id="JAOCGG010000002">
    <property type="protein sequence ID" value="MDH1628991.1"/>
    <property type="molecule type" value="Genomic_DNA"/>
</dbReference>
<evidence type="ECO:0000256" key="1">
    <source>
        <dbReference type="SAM" id="SignalP"/>
    </source>
</evidence>
<proteinExistence type="predicted"/>
<dbReference type="RefSeq" id="WP_280080152.1">
    <property type="nucleotide sequence ID" value="NZ_JAOCGG010000002.1"/>
</dbReference>
<evidence type="ECO:0008006" key="4">
    <source>
        <dbReference type="Google" id="ProtNLM"/>
    </source>
</evidence>
<feature type="signal peptide" evidence="1">
    <location>
        <begin position="1"/>
        <end position="19"/>
    </location>
</feature>
<dbReference type="AlphaFoldDB" id="A0AA42UMZ5"/>
<gene>
    <name evidence="2" type="ORF">N5I14_01880</name>
</gene>
<accession>A0AA42UMZ5</accession>
<organism evidence="2 3">
    <name type="scientific">Pseudomonas mosselii</name>
    <dbReference type="NCBI Taxonomy" id="78327"/>
    <lineage>
        <taxon>Bacteria</taxon>
        <taxon>Pseudomonadati</taxon>
        <taxon>Pseudomonadota</taxon>
        <taxon>Gammaproteobacteria</taxon>
        <taxon>Pseudomonadales</taxon>
        <taxon>Pseudomonadaceae</taxon>
        <taxon>Pseudomonas</taxon>
    </lineage>
</organism>
<protein>
    <recommendedName>
        <fullName evidence="4">Peptidyl-Asp metalloendopeptidase</fullName>
    </recommendedName>
</protein>
<evidence type="ECO:0000313" key="3">
    <source>
        <dbReference type="Proteomes" id="UP001160882"/>
    </source>
</evidence>
<name>A0AA42UMZ5_9PSED</name>
<dbReference type="PROSITE" id="PS51257">
    <property type="entry name" value="PROKAR_LIPOPROTEIN"/>
    <property type="match status" value="1"/>
</dbReference>
<evidence type="ECO:0000313" key="2">
    <source>
        <dbReference type="EMBL" id="MDH1628991.1"/>
    </source>
</evidence>
<comment type="caution">
    <text evidence="2">The sequence shown here is derived from an EMBL/GenBank/DDBJ whole genome shotgun (WGS) entry which is preliminary data.</text>
</comment>
<sequence length="442" mass="49177">MLKKHWKAALLCCGLVALSACETSRRDNAISNDDASIFLEIKQPVDLQQLHAERPGDAQVNALLASQKSMPDQEVRLVQARPAAIKADTKLLSVQLSDGQVVQFQQRRSSEKDASESYWFGDIVSDRKQRFSSAKEVDVDPMEWISISRYGERLVGSIHVRGNTYQLASVGDGRQLAIKNTRALALECKPLVEDLDQGQAAEVLSKSNASQSVIRVLVVSTTDARLFDIDVEKEMRHALETATSIYQSSGVNVRFEYAQHVPAIYSEAVRLRNMENILRDFRNPETLIGLLVDERRTTNQADIVLVVTSPYLSWGKTYRQARKDAAFALIPASAGGFFEETVIHQIAHLFGASHGWYPGDPIAPSLQYRHGYTGVSSLGKFSTIMAHGDCNLIKPCDSGPLLVHRFSDPNAQYNGAPMGTEENNNVVRLLNEQRERISNFYP</sequence>
<feature type="chain" id="PRO_5041283516" description="Peptidyl-Asp metalloendopeptidase" evidence="1">
    <location>
        <begin position="20"/>
        <end position="442"/>
    </location>
</feature>